<feature type="transmembrane region" description="Helical" evidence="5">
    <location>
        <begin position="112"/>
        <end position="136"/>
    </location>
</feature>
<evidence type="ECO:0000313" key="7">
    <source>
        <dbReference type="EMBL" id="PTQ58275.1"/>
    </source>
</evidence>
<sequence length="448" mass="47391">MIRHAIVPAYLLLCLLLGGASAAGFIANFMLQIASLPLIGWAIWQMVQERPSAQIRAPLGLLAIFLVIALLQLVPLPPALWTVLPGRSGVVQGYRLLGVPLPWLPLTLAPDVALSSILWLLPAFASLLGVVVLGAFRGRGIATAIVAVTLASVAIGALQVIGGTSAYLYRVTNYGVAVGFFANANHNATLLLVCIPFLAALQATLLKRSGSQRSASAIRLLVGAAYAIILVGLLINSSLAGIGLGVPVALGSWLAFGNQRPALRRGIVVATVVLSLAAVVTIVVGPFGNNLFGTQTSNVELSRQTSFALTLRAARDYFPVGSGTGSFQPVYHMQEPLGSVTTTFMNHAHSDWIELLLETGLVGIAFAALFLAWWIVRVRAIWRAEEPDPFAQAAVIATAAIMLHSVVDYPLRTAALSAVFAVCMGLMSGARPYTRRSREPSSARHLTL</sequence>
<comment type="subcellular location">
    <subcellularLocation>
        <location evidence="1">Membrane</location>
        <topology evidence="1">Multi-pass membrane protein</topology>
    </subcellularLocation>
</comment>
<feature type="transmembrane region" description="Helical" evidence="5">
    <location>
        <begin position="268"/>
        <end position="288"/>
    </location>
</feature>
<dbReference type="PANTHER" id="PTHR37422">
    <property type="entry name" value="TEICHURONIC ACID BIOSYNTHESIS PROTEIN TUAE"/>
    <property type="match status" value="1"/>
</dbReference>
<evidence type="ECO:0000256" key="4">
    <source>
        <dbReference type="ARBA" id="ARBA00023136"/>
    </source>
</evidence>
<keyword evidence="8" id="KW-1185">Reference proteome</keyword>
<feature type="transmembrane region" description="Helical" evidence="5">
    <location>
        <begin position="413"/>
        <end position="434"/>
    </location>
</feature>
<feature type="transmembrane region" description="Helical" evidence="5">
    <location>
        <begin position="143"/>
        <end position="168"/>
    </location>
</feature>
<name>A0A2T5GG33_9SPHN</name>
<dbReference type="RefSeq" id="WP_107959915.1">
    <property type="nucleotide sequence ID" value="NZ_QAOG01000009.1"/>
</dbReference>
<dbReference type="EMBL" id="QAOG01000009">
    <property type="protein sequence ID" value="PTQ58275.1"/>
    <property type="molecule type" value="Genomic_DNA"/>
</dbReference>
<keyword evidence="4 5" id="KW-0472">Membrane</keyword>
<keyword evidence="2 5" id="KW-0812">Transmembrane</keyword>
<evidence type="ECO:0000256" key="5">
    <source>
        <dbReference type="SAM" id="Phobius"/>
    </source>
</evidence>
<dbReference type="AlphaFoldDB" id="A0A2T5GG33"/>
<dbReference type="PANTHER" id="PTHR37422:SF13">
    <property type="entry name" value="LIPOPOLYSACCHARIDE BIOSYNTHESIS PROTEIN PA4999-RELATED"/>
    <property type="match status" value="1"/>
</dbReference>
<comment type="caution">
    <text evidence="7">The sequence shown here is derived from an EMBL/GenBank/DDBJ whole genome shotgun (WGS) entry which is preliminary data.</text>
</comment>
<evidence type="ECO:0000256" key="1">
    <source>
        <dbReference type="ARBA" id="ARBA00004141"/>
    </source>
</evidence>
<accession>A0A2T5GG33</accession>
<keyword evidence="7" id="KW-0436">Ligase</keyword>
<dbReference type="GO" id="GO:0016020">
    <property type="term" value="C:membrane"/>
    <property type="evidence" value="ECO:0007669"/>
    <property type="project" value="UniProtKB-SubCell"/>
</dbReference>
<feature type="transmembrane region" description="Helical" evidence="5">
    <location>
        <begin position="32"/>
        <end position="47"/>
    </location>
</feature>
<evidence type="ECO:0000256" key="3">
    <source>
        <dbReference type="ARBA" id="ARBA00022989"/>
    </source>
</evidence>
<reference evidence="7 8" key="1">
    <citation type="submission" date="2018-04" db="EMBL/GenBank/DDBJ databases">
        <title>Genomic Encyclopedia of Type Strains, Phase III (KMG-III): the genomes of soil and plant-associated and newly described type strains.</title>
        <authorList>
            <person name="Whitman W."/>
        </authorList>
    </citation>
    <scope>NUCLEOTIDE SEQUENCE [LARGE SCALE GENOMIC DNA]</scope>
    <source>
        <strain evidence="7 8">MA101b</strain>
    </source>
</reference>
<gene>
    <name evidence="7" type="ORF">C8J26_3875</name>
</gene>
<organism evidence="7 8">
    <name type="scientific">Sphingomonas aurantiaca</name>
    <dbReference type="NCBI Taxonomy" id="185949"/>
    <lineage>
        <taxon>Bacteria</taxon>
        <taxon>Pseudomonadati</taxon>
        <taxon>Pseudomonadota</taxon>
        <taxon>Alphaproteobacteria</taxon>
        <taxon>Sphingomonadales</taxon>
        <taxon>Sphingomonadaceae</taxon>
        <taxon>Sphingomonas</taxon>
    </lineage>
</organism>
<dbReference type="InterPro" id="IPR007016">
    <property type="entry name" value="O-antigen_ligase-rel_domated"/>
</dbReference>
<feature type="transmembrane region" description="Helical" evidence="5">
    <location>
        <begin position="241"/>
        <end position="256"/>
    </location>
</feature>
<feature type="transmembrane region" description="Helical" evidence="5">
    <location>
        <begin position="188"/>
        <end position="206"/>
    </location>
</feature>
<evidence type="ECO:0000313" key="8">
    <source>
        <dbReference type="Proteomes" id="UP000244189"/>
    </source>
</evidence>
<dbReference type="Pfam" id="PF04932">
    <property type="entry name" value="Wzy_C"/>
    <property type="match status" value="1"/>
</dbReference>
<feature type="transmembrane region" description="Helical" evidence="5">
    <location>
        <begin position="59"/>
        <end position="81"/>
    </location>
</feature>
<feature type="transmembrane region" description="Helical" evidence="5">
    <location>
        <begin position="355"/>
        <end position="376"/>
    </location>
</feature>
<keyword evidence="3 5" id="KW-1133">Transmembrane helix</keyword>
<evidence type="ECO:0000256" key="2">
    <source>
        <dbReference type="ARBA" id="ARBA00022692"/>
    </source>
</evidence>
<evidence type="ECO:0000259" key="6">
    <source>
        <dbReference type="Pfam" id="PF04932"/>
    </source>
</evidence>
<dbReference type="Proteomes" id="UP000244189">
    <property type="component" value="Unassembled WGS sequence"/>
</dbReference>
<dbReference type="InterPro" id="IPR051533">
    <property type="entry name" value="WaaL-like"/>
</dbReference>
<feature type="domain" description="O-antigen ligase-related" evidence="6">
    <location>
        <begin position="226"/>
        <end position="366"/>
    </location>
</feature>
<proteinExistence type="predicted"/>
<feature type="transmembrane region" description="Helical" evidence="5">
    <location>
        <begin position="388"/>
        <end position="407"/>
    </location>
</feature>
<feature type="transmembrane region" description="Helical" evidence="5">
    <location>
        <begin position="218"/>
        <end position="235"/>
    </location>
</feature>
<dbReference type="GO" id="GO:0016874">
    <property type="term" value="F:ligase activity"/>
    <property type="evidence" value="ECO:0007669"/>
    <property type="project" value="UniProtKB-KW"/>
</dbReference>
<protein>
    <submittedName>
        <fullName evidence="7">O-antigen ligase</fullName>
    </submittedName>
</protein>